<accession>A0A2S0MTQ2</accession>
<proteinExistence type="predicted"/>
<feature type="domain" description="DUF6314" evidence="1">
    <location>
        <begin position="12"/>
        <end position="135"/>
    </location>
</feature>
<evidence type="ECO:0000313" key="3">
    <source>
        <dbReference type="Proteomes" id="UP000237655"/>
    </source>
</evidence>
<dbReference type="RefSeq" id="WP_106473552.1">
    <property type="nucleotide sequence ID" value="NZ_CP027665.1"/>
</dbReference>
<evidence type="ECO:0000259" key="1">
    <source>
        <dbReference type="Pfam" id="PF19834"/>
    </source>
</evidence>
<gene>
    <name evidence="2" type="ORF">C6Y53_17015</name>
</gene>
<reference evidence="3" key="1">
    <citation type="submission" date="2018-03" db="EMBL/GenBank/DDBJ databases">
        <title>Genomic analysis of the strain SH-1 isolated from shrimp intestine.</title>
        <authorList>
            <person name="Kim Y.-S."/>
            <person name="Kim S.-E."/>
            <person name="Kim K.-H."/>
        </authorList>
    </citation>
    <scope>NUCLEOTIDE SEQUENCE [LARGE SCALE GENOMIC DNA]</scope>
    <source>
        <strain evidence="3">SH-1</strain>
    </source>
</reference>
<sequence length="137" mass="15778">MRANVAVEPGDFEGVWQLSRRIEQAGGPAAVFSGHARWTRGADGLDHVEDGQLRIAGHAPMHATRRYRWDNDLRVFFDDGRFFHAVPRHGGTATHFCAPDSYVAIYDFTGWPRFRVEWQVKGPRKDYRMISDYRRGD</sequence>
<name>A0A2S0MTQ2_9RHOB</name>
<dbReference type="Pfam" id="PF19834">
    <property type="entry name" value="DUF6314"/>
    <property type="match status" value="1"/>
</dbReference>
<dbReference type="Proteomes" id="UP000237655">
    <property type="component" value="Chromosome"/>
</dbReference>
<dbReference type="KEGG" id="thas:C6Y53_17015"/>
<dbReference type="EMBL" id="CP027665">
    <property type="protein sequence ID" value="AVO39242.1"/>
    <property type="molecule type" value="Genomic_DNA"/>
</dbReference>
<protein>
    <submittedName>
        <fullName evidence="2">Trigger factor</fullName>
    </submittedName>
</protein>
<dbReference type="AlphaFoldDB" id="A0A2S0MTQ2"/>
<organism evidence="2 3">
    <name type="scientific">Pukyongiella litopenaei</name>
    <dbReference type="NCBI Taxonomy" id="2605946"/>
    <lineage>
        <taxon>Bacteria</taxon>
        <taxon>Pseudomonadati</taxon>
        <taxon>Pseudomonadota</taxon>
        <taxon>Alphaproteobacteria</taxon>
        <taxon>Rhodobacterales</taxon>
        <taxon>Paracoccaceae</taxon>
        <taxon>Pukyongiella</taxon>
    </lineage>
</organism>
<keyword evidence="3" id="KW-1185">Reference proteome</keyword>
<evidence type="ECO:0000313" key="2">
    <source>
        <dbReference type="EMBL" id="AVO39242.1"/>
    </source>
</evidence>
<dbReference type="InterPro" id="IPR045632">
    <property type="entry name" value="DUF6314"/>
</dbReference>